<accession>A0A833R324</accession>
<evidence type="ECO:0000313" key="2">
    <source>
        <dbReference type="Proteomes" id="UP000623129"/>
    </source>
</evidence>
<dbReference type="AlphaFoldDB" id="A0A833R324"/>
<dbReference type="Proteomes" id="UP000623129">
    <property type="component" value="Unassembled WGS sequence"/>
</dbReference>
<evidence type="ECO:0000313" key="1">
    <source>
        <dbReference type="EMBL" id="KAF3332431.1"/>
    </source>
</evidence>
<keyword evidence="2" id="KW-1185">Reference proteome</keyword>
<reference evidence="1" key="1">
    <citation type="submission" date="2020-01" db="EMBL/GenBank/DDBJ databases">
        <title>Genome sequence of Kobresia littledalei, the first chromosome-level genome in the family Cyperaceae.</title>
        <authorList>
            <person name="Qu G."/>
        </authorList>
    </citation>
    <scope>NUCLEOTIDE SEQUENCE</scope>
    <source>
        <strain evidence="1">C.B.Clarke</strain>
        <tissue evidence="1">Leaf</tissue>
    </source>
</reference>
<organism evidence="1 2">
    <name type="scientific">Carex littledalei</name>
    <dbReference type="NCBI Taxonomy" id="544730"/>
    <lineage>
        <taxon>Eukaryota</taxon>
        <taxon>Viridiplantae</taxon>
        <taxon>Streptophyta</taxon>
        <taxon>Embryophyta</taxon>
        <taxon>Tracheophyta</taxon>
        <taxon>Spermatophyta</taxon>
        <taxon>Magnoliopsida</taxon>
        <taxon>Liliopsida</taxon>
        <taxon>Poales</taxon>
        <taxon>Cyperaceae</taxon>
        <taxon>Cyperoideae</taxon>
        <taxon>Cariceae</taxon>
        <taxon>Carex</taxon>
        <taxon>Carex subgen. Euthyceras</taxon>
    </lineage>
</organism>
<name>A0A833R324_9POAL</name>
<protein>
    <submittedName>
        <fullName evidence="1">Uncharacterized protein</fullName>
    </submittedName>
</protein>
<comment type="caution">
    <text evidence="1">The sequence shown here is derived from an EMBL/GenBank/DDBJ whole genome shotgun (WGS) entry which is preliminary data.</text>
</comment>
<dbReference type="EMBL" id="SWLB01000011">
    <property type="protein sequence ID" value="KAF3332431.1"/>
    <property type="molecule type" value="Genomic_DNA"/>
</dbReference>
<sequence length="117" mass="13466">MKCLRYSFTSNVSTTAFMYWVVKKGNFDWAWRLQSEMRRRQVHLLGSIEGLPLLAYSRCGVVYTQTSTLQNFISTPSRTVVGQVCLIFQARWPGSREMGRSFKTTGRHLTRPIAIPT</sequence>
<proteinExistence type="predicted"/>
<gene>
    <name evidence="1" type="ORF">FCM35_KLT02008</name>
</gene>